<keyword evidence="2" id="KW-0238">DNA-binding</keyword>
<evidence type="ECO:0000256" key="3">
    <source>
        <dbReference type="ARBA" id="ARBA00023159"/>
    </source>
</evidence>
<dbReference type="Proteomes" id="UP000824214">
    <property type="component" value="Unassembled WGS sequence"/>
</dbReference>
<reference evidence="6" key="2">
    <citation type="submission" date="2021-04" db="EMBL/GenBank/DDBJ databases">
        <authorList>
            <person name="Gilroy R."/>
        </authorList>
    </citation>
    <scope>NUCLEOTIDE SEQUENCE</scope>
    <source>
        <strain evidence="6">ChiBcolR8-3208</strain>
    </source>
</reference>
<evidence type="ECO:0000313" key="7">
    <source>
        <dbReference type="Proteomes" id="UP000824214"/>
    </source>
</evidence>
<dbReference type="SMART" id="SM00342">
    <property type="entry name" value="HTH_ARAC"/>
    <property type="match status" value="1"/>
</dbReference>
<organism evidence="6 7">
    <name type="scientific">Candidatus Acutalibacter ornithocaccae</name>
    <dbReference type="NCBI Taxonomy" id="2838416"/>
    <lineage>
        <taxon>Bacteria</taxon>
        <taxon>Bacillati</taxon>
        <taxon>Bacillota</taxon>
        <taxon>Clostridia</taxon>
        <taxon>Eubacteriales</taxon>
        <taxon>Acutalibacteraceae</taxon>
        <taxon>Acutalibacter</taxon>
    </lineage>
</organism>
<dbReference type="PROSITE" id="PS01124">
    <property type="entry name" value="HTH_ARAC_FAMILY_2"/>
    <property type="match status" value="1"/>
</dbReference>
<dbReference type="InterPro" id="IPR020449">
    <property type="entry name" value="Tscrpt_reg_AraC-type_HTH"/>
</dbReference>
<dbReference type="Pfam" id="PF12833">
    <property type="entry name" value="HTH_18"/>
    <property type="match status" value="1"/>
</dbReference>
<dbReference type="AlphaFoldDB" id="A0A9D2RZD3"/>
<accession>A0A9D2RZD3</accession>
<keyword evidence="3" id="KW-0010">Activator</keyword>
<feature type="domain" description="HTH araC/xylS-type" evidence="5">
    <location>
        <begin position="204"/>
        <end position="302"/>
    </location>
</feature>
<dbReference type="PROSITE" id="PS00041">
    <property type="entry name" value="HTH_ARAC_FAMILY_1"/>
    <property type="match status" value="1"/>
</dbReference>
<dbReference type="SUPFAM" id="SSF51215">
    <property type="entry name" value="Regulatory protein AraC"/>
    <property type="match status" value="1"/>
</dbReference>
<dbReference type="EMBL" id="DWXZ01000130">
    <property type="protein sequence ID" value="HJB37656.1"/>
    <property type="molecule type" value="Genomic_DNA"/>
</dbReference>
<evidence type="ECO:0000313" key="6">
    <source>
        <dbReference type="EMBL" id="HJB37656.1"/>
    </source>
</evidence>
<evidence type="ECO:0000256" key="1">
    <source>
        <dbReference type="ARBA" id="ARBA00023015"/>
    </source>
</evidence>
<dbReference type="PRINTS" id="PR00032">
    <property type="entry name" value="HTHARAC"/>
</dbReference>
<dbReference type="SUPFAM" id="SSF46689">
    <property type="entry name" value="Homeodomain-like"/>
    <property type="match status" value="2"/>
</dbReference>
<dbReference type="InterPro" id="IPR009057">
    <property type="entry name" value="Homeodomain-like_sf"/>
</dbReference>
<proteinExistence type="predicted"/>
<comment type="caution">
    <text evidence="6">The sequence shown here is derived from an EMBL/GenBank/DDBJ whole genome shotgun (WGS) entry which is preliminary data.</text>
</comment>
<dbReference type="GO" id="GO:0043565">
    <property type="term" value="F:sequence-specific DNA binding"/>
    <property type="evidence" value="ECO:0007669"/>
    <property type="project" value="InterPro"/>
</dbReference>
<protein>
    <submittedName>
        <fullName evidence="6">AraC family transcriptional regulator</fullName>
    </submittedName>
</protein>
<keyword evidence="4" id="KW-0804">Transcription</keyword>
<evidence type="ECO:0000259" key="5">
    <source>
        <dbReference type="PROSITE" id="PS01124"/>
    </source>
</evidence>
<dbReference type="Pfam" id="PF02311">
    <property type="entry name" value="AraC_binding"/>
    <property type="match status" value="1"/>
</dbReference>
<evidence type="ECO:0000256" key="2">
    <source>
        <dbReference type="ARBA" id="ARBA00023125"/>
    </source>
</evidence>
<dbReference type="InterPro" id="IPR003313">
    <property type="entry name" value="AraC-bd"/>
</dbReference>
<name>A0A9D2RZD3_9FIRM</name>
<dbReference type="InterPro" id="IPR018062">
    <property type="entry name" value="HTH_AraC-typ_CS"/>
</dbReference>
<dbReference type="CDD" id="cd02208">
    <property type="entry name" value="cupin_RmlC-like"/>
    <property type="match status" value="1"/>
</dbReference>
<dbReference type="InterPro" id="IPR037923">
    <property type="entry name" value="HTH-like"/>
</dbReference>
<dbReference type="GO" id="GO:0003700">
    <property type="term" value="F:DNA-binding transcription factor activity"/>
    <property type="evidence" value="ECO:0007669"/>
    <property type="project" value="InterPro"/>
</dbReference>
<sequence length="303" mass="34635">MNWEPSMDPYELRESIGENLEETCQHGDKAFPCAGYRDHYRRGRESYPWHWHDEWEIAFVEQGQVRAQVNGEQHLLGPGEGIFINRRVLHAFSLEGDGEVWMPNLLFLPSLLYGSQESVFWEKYAKPLAFSTGCTHLALRQDVPWQREALAQAGRAYALLEEAAYGYELRVRSALSEVLVALAGHLPELPSQPSRNQAEIRRVRQMLTFIQGHYTQPLRVEDIAASVFISRRECMRAFQNVLGISPIQYVLQLRVRKAKELLLETGLSLGEICAACGFQGQSYFTKAFRERTGTTPGKFREGK</sequence>
<dbReference type="InterPro" id="IPR014710">
    <property type="entry name" value="RmlC-like_jellyroll"/>
</dbReference>
<dbReference type="PANTHER" id="PTHR46796">
    <property type="entry name" value="HTH-TYPE TRANSCRIPTIONAL ACTIVATOR RHAS-RELATED"/>
    <property type="match status" value="1"/>
</dbReference>
<reference evidence="6" key="1">
    <citation type="journal article" date="2021" name="PeerJ">
        <title>Extensive microbial diversity within the chicken gut microbiome revealed by metagenomics and culture.</title>
        <authorList>
            <person name="Gilroy R."/>
            <person name="Ravi A."/>
            <person name="Getino M."/>
            <person name="Pursley I."/>
            <person name="Horton D.L."/>
            <person name="Alikhan N.F."/>
            <person name="Baker D."/>
            <person name="Gharbi K."/>
            <person name="Hall N."/>
            <person name="Watson M."/>
            <person name="Adriaenssens E.M."/>
            <person name="Foster-Nyarko E."/>
            <person name="Jarju S."/>
            <person name="Secka A."/>
            <person name="Antonio M."/>
            <person name="Oren A."/>
            <person name="Chaudhuri R.R."/>
            <person name="La Ragione R."/>
            <person name="Hildebrand F."/>
            <person name="Pallen M.J."/>
        </authorList>
    </citation>
    <scope>NUCLEOTIDE SEQUENCE</scope>
    <source>
        <strain evidence="6">ChiBcolR8-3208</strain>
    </source>
</reference>
<dbReference type="Gene3D" id="2.60.120.10">
    <property type="entry name" value="Jelly Rolls"/>
    <property type="match status" value="1"/>
</dbReference>
<dbReference type="Gene3D" id="1.10.10.60">
    <property type="entry name" value="Homeodomain-like"/>
    <property type="match status" value="2"/>
</dbReference>
<gene>
    <name evidence="6" type="ORF">H9942_06265</name>
</gene>
<keyword evidence="1" id="KW-0805">Transcription regulation</keyword>
<dbReference type="InterPro" id="IPR050204">
    <property type="entry name" value="AraC_XylS_family_regulators"/>
</dbReference>
<dbReference type="InterPro" id="IPR018060">
    <property type="entry name" value="HTH_AraC"/>
</dbReference>
<evidence type="ECO:0000256" key="4">
    <source>
        <dbReference type="ARBA" id="ARBA00023163"/>
    </source>
</evidence>